<sequence length="65" mass="7608">MIPSIPIFVILFMRVEAREKWHVVLAQALCLSLFVYFVFDRTLHIPWPPTLLGRAFPSLQWLPSV</sequence>
<keyword evidence="4" id="KW-1185">Reference proteome</keyword>
<keyword evidence="1" id="KW-0812">Transmembrane</keyword>
<gene>
    <name evidence="3" type="ORF">GGQ64_002916</name>
</gene>
<evidence type="ECO:0000313" key="3">
    <source>
        <dbReference type="EMBL" id="MBB3977710.1"/>
    </source>
</evidence>
<keyword evidence="1" id="KW-0472">Membrane</keyword>
<dbReference type="Pfam" id="PF07331">
    <property type="entry name" value="TctB"/>
    <property type="match status" value="1"/>
</dbReference>
<protein>
    <recommendedName>
        <fullName evidence="2">DUF1468 domain-containing protein</fullName>
    </recommendedName>
</protein>
<dbReference type="InterPro" id="IPR009936">
    <property type="entry name" value="DUF1468"/>
</dbReference>
<accession>A0A7W6D6L4</accession>
<dbReference type="EMBL" id="JACIEE010000005">
    <property type="protein sequence ID" value="MBB3977710.1"/>
    <property type="molecule type" value="Genomic_DNA"/>
</dbReference>
<dbReference type="Proteomes" id="UP000574761">
    <property type="component" value="Unassembled WGS sequence"/>
</dbReference>
<comment type="caution">
    <text evidence="3">The sequence shown here is derived from an EMBL/GenBank/DDBJ whole genome shotgun (WGS) entry which is preliminary data.</text>
</comment>
<evidence type="ECO:0000313" key="4">
    <source>
        <dbReference type="Proteomes" id="UP000574761"/>
    </source>
</evidence>
<feature type="domain" description="DUF1468" evidence="2">
    <location>
        <begin position="2"/>
        <end position="48"/>
    </location>
</feature>
<name>A0A7W6D6L4_9HYPH</name>
<proteinExistence type="predicted"/>
<evidence type="ECO:0000256" key="1">
    <source>
        <dbReference type="SAM" id="Phobius"/>
    </source>
</evidence>
<organism evidence="3 4">
    <name type="scientific">Mycoplana azooxidifex</name>
    <dbReference type="NCBI Taxonomy" id="1636188"/>
    <lineage>
        <taxon>Bacteria</taxon>
        <taxon>Pseudomonadati</taxon>
        <taxon>Pseudomonadota</taxon>
        <taxon>Alphaproteobacteria</taxon>
        <taxon>Hyphomicrobiales</taxon>
        <taxon>Rhizobiaceae</taxon>
        <taxon>Mycoplana</taxon>
    </lineage>
</organism>
<evidence type="ECO:0000259" key="2">
    <source>
        <dbReference type="Pfam" id="PF07331"/>
    </source>
</evidence>
<reference evidence="3 4" key="1">
    <citation type="submission" date="2020-08" db="EMBL/GenBank/DDBJ databases">
        <title>Genomic Encyclopedia of Type Strains, Phase IV (KMG-IV): sequencing the most valuable type-strain genomes for metagenomic binning, comparative biology and taxonomic classification.</title>
        <authorList>
            <person name="Goeker M."/>
        </authorList>
    </citation>
    <scope>NUCLEOTIDE SEQUENCE [LARGE SCALE GENOMIC DNA]</scope>
    <source>
        <strain evidence="3 4">DSM 100211</strain>
    </source>
</reference>
<feature type="transmembrane region" description="Helical" evidence="1">
    <location>
        <begin position="21"/>
        <end position="39"/>
    </location>
</feature>
<dbReference type="AlphaFoldDB" id="A0A7W6D6L4"/>
<keyword evidence="1" id="KW-1133">Transmembrane helix</keyword>